<dbReference type="AlphaFoldDB" id="A0A1J5PJD4"/>
<evidence type="ECO:0000256" key="4">
    <source>
        <dbReference type="ARBA" id="ARBA00023134"/>
    </source>
</evidence>
<keyword evidence="4" id="KW-0342">GTP-binding</keyword>
<gene>
    <name evidence="7" type="primary">fusA_22</name>
    <name evidence="7" type="ORF">GALL_530630</name>
</gene>
<evidence type="ECO:0000256" key="3">
    <source>
        <dbReference type="ARBA" id="ARBA00022917"/>
    </source>
</evidence>
<keyword evidence="2 7" id="KW-0251">Elongation factor</keyword>
<protein>
    <submittedName>
        <fullName evidence="7">Elongation factor G</fullName>
    </submittedName>
</protein>
<dbReference type="SUPFAM" id="SSF54211">
    <property type="entry name" value="Ribosomal protein S5 domain 2-like"/>
    <property type="match status" value="1"/>
</dbReference>
<evidence type="ECO:0000259" key="5">
    <source>
        <dbReference type="SMART" id="SM00838"/>
    </source>
</evidence>
<dbReference type="FunFam" id="3.30.230.10:FF:000003">
    <property type="entry name" value="Elongation factor G"/>
    <property type="match status" value="1"/>
</dbReference>
<dbReference type="EMBL" id="MLJW01007373">
    <property type="protein sequence ID" value="OIQ65379.1"/>
    <property type="molecule type" value="Genomic_DNA"/>
</dbReference>
<dbReference type="CDD" id="cd01434">
    <property type="entry name" value="EFG_mtEFG1_IV"/>
    <property type="match status" value="1"/>
</dbReference>
<dbReference type="GO" id="GO:0005525">
    <property type="term" value="F:GTP binding"/>
    <property type="evidence" value="ECO:0007669"/>
    <property type="project" value="UniProtKB-KW"/>
</dbReference>
<dbReference type="GO" id="GO:0003746">
    <property type="term" value="F:translation elongation factor activity"/>
    <property type="evidence" value="ECO:0007669"/>
    <property type="project" value="UniProtKB-KW"/>
</dbReference>
<dbReference type="Gene3D" id="3.30.70.240">
    <property type="match status" value="1"/>
</dbReference>
<dbReference type="FunFam" id="3.30.70.870:FF:000001">
    <property type="entry name" value="Elongation factor G"/>
    <property type="match status" value="1"/>
</dbReference>
<dbReference type="InterPro" id="IPR041095">
    <property type="entry name" value="EFG_II"/>
</dbReference>
<dbReference type="InterPro" id="IPR005517">
    <property type="entry name" value="Transl_elong_EFG/EF2_IV"/>
</dbReference>
<dbReference type="InterPro" id="IPR009022">
    <property type="entry name" value="EFG_III"/>
</dbReference>
<accession>A0A1J5PJD4</accession>
<dbReference type="InterPro" id="IPR035647">
    <property type="entry name" value="EFG_III/V"/>
</dbReference>
<sequence>MGVALARLAQEDPTFKVRTDPETNQTIIAGMGELHLEIIVDRMMREFKVEANVGKPQVAYRETIRKRVESEGKFVRQSGGRGQYGHVKLIVEPNEAGKGYEFVNEIKGGVVPKEYIKPTDEGIQEAMHSGVLAGCPCVDIKVTIYDGSFHEVDSNEMAFKIAGSMGFKAGCEKASPVILEPIMAVEVETPEDYMGDVIGNLNSRRGRIENMEDRSGSKVITSKVPLAEMFAYSTTLRSMTQGRGTYTMQFSHYEEAPRNVAEEIVAKVKGSK</sequence>
<dbReference type="InterPro" id="IPR000640">
    <property type="entry name" value="EFG_V-like"/>
</dbReference>
<feature type="domain" description="Translation elongation factor EFG/EF2" evidence="6">
    <location>
        <begin position="57"/>
        <end position="175"/>
    </location>
</feature>
<keyword evidence="1" id="KW-0547">Nucleotide-binding</keyword>
<dbReference type="FunFam" id="3.30.70.240:FF:000001">
    <property type="entry name" value="Elongation factor G"/>
    <property type="match status" value="1"/>
</dbReference>
<dbReference type="Pfam" id="PF03764">
    <property type="entry name" value="EFG_IV"/>
    <property type="match status" value="1"/>
</dbReference>
<dbReference type="InterPro" id="IPR014721">
    <property type="entry name" value="Ribsml_uS5_D2-typ_fold_subgr"/>
</dbReference>
<evidence type="ECO:0000313" key="7">
    <source>
        <dbReference type="EMBL" id="OIQ65379.1"/>
    </source>
</evidence>
<name>A0A1J5PJD4_9ZZZZ</name>
<keyword evidence="3" id="KW-0648">Protein biosynthesis</keyword>
<dbReference type="CDD" id="cd16262">
    <property type="entry name" value="EFG_III"/>
    <property type="match status" value="1"/>
</dbReference>
<dbReference type="SMART" id="SM00889">
    <property type="entry name" value="EFG_IV"/>
    <property type="match status" value="1"/>
</dbReference>
<dbReference type="InterPro" id="IPR047872">
    <property type="entry name" value="EFG_IV"/>
</dbReference>
<dbReference type="Gene3D" id="3.30.70.870">
    <property type="entry name" value="Elongation Factor G (Translational Gtpase), domain 3"/>
    <property type="match status" value="1"/>
</dbReference>
<dbReference type="Gene3D" id="3.30.230.10">
    <property type="match status" value="1"/>
</dbReference>
<feature type="domain" description="Elongation factor EFG" evidence="5">
    <location>
        <begin position="177"/>
        <end position="264"/>
    </location>
</feature>
<proteinExistence type="predicted"/>
<evidence type="ECO:0000256" key="1">
    <source>
        <dbReference type="ARBA" id="ARBA00022741"/>
    </source>
</evidence>
<dbReference type="SMART" id="SM00838">
    <property type="entry name" value="EFG_C"/>
    <property type="match status" value="1"/>
</dbReference>
<dbReference type="PANTHER" id="PTHR43261:SF1">
    <property type="entry name" value="RIBOSOME-RELEASING FACTOR 2, MITOCHONDRIAL"/>
    <property type="match status" value="1"/>
</dbReference>
<dbReference type="GO" id="GO:0032790">
    <property type="term" value="P:ribosome disassembly"/>
    <property type="evidence" value="ECO:0007669"/>
    <property type="project" value="TreeGrafter"/>
</dbReference>
<organism evidence="7">
    <name type="scientific">mine drainage metagenome</name>
    <dbReference type="NCBI Taxonomy" id="410659"/>
    <lineage>
        <taxon>unclassified sequences</taxon>
        <taxon>metagenomes</taxon>
        <taxon>ecological metagenomes</taxon>
    </lineage>
</organism>
<dbReference type="CDD" id="cd03713">
    <property type="entry name" value="EFG_mtEFG_C"/>
    <property type="match status" value="1"/>
</dbReference>
<reference evidence="7" key="1">
    <citation type="submission" date="2016-10" db="EMBL/GenBank/DDBJ databases">
        <title>Sequence of Gallionella enrichment culture.</title>
        <authorList>
            <person name="Poehlein A."/>
            <person name="Muehling M."/>
            <person name="Daniel R."/>
        </authorList>
    </citation>
    <scope>NUCLEOTIDE SEQUENCE</scope>
</reference>
<dbReference type="InterPro" id="IPR035649">
    <property type="entry name" value="EFG_V"/>
</dbReference>
<dbReference type="InterPro" id="IPR020568">
    <property type="entry name" value="Ribosomal_Su5_D2-typ_SF"/>
</dbReference>
<evidence type="ECO:0000259" key="6">
    <source>
        <dbReference type="SMART" id="SM00889"/>
    </source>
</evidence>
<dbReference type="Pfam" id="PF14492">
    <property type="entry name" value="EFG_III"/>
    <property type="match status" value="1"/>
</dbReference>
<evidence type="ECO:0000256" key="2">
    <source>
        <dbReference type="ARBA" id="ARBA00022768"/>
    </source>
</evidence>
<dbReference type="SUPFAM" id="SSF54980">
    <property type="entry name" value="EF-G C-terminal domain-like"/>
    <property type="match status" value="2"/>
</dbReference>
<dbReference type="PANTHER" id="PTHR43261">
    <property type="entry name" value="TRANSLATION ELONGATION FACTOR G-RELATED"/>
    <property type="match status" value="1"/>
</dbReference>
<comment type="caution">
    <text evidence="7">The sequence shown here is derived from an EMBL/GenBank/DDBJ whole genome shotgun (WGS) entry which is preliminary data.</text>
</comment>
<dbReference type="Pfam" id="PF00679">
    <property type="entry name" value="EFG_C"/>
    <property type="match status" value="1"/>
</dbReference>